<keyword evidence="2" id="KW-1185">Reference proteome</keyword>
<protein>
    <submittedName>
        <fullName evidence="1">Uncharacterized protein</fullName>
    </submittedName>
</protein>
<dbReference type="EMBL" id="JASBWT010000016">
    <property type="protein sequence ID" value="KAJ9097598.1"/>
    <property type="molecule type" value="Genomic_DNA"/>
</dbReference>
<name>A0ACC2VE74_9TREE</name>
<reference evidence="1" key="1">
    <citation type="submission" date="2023-04" db="EMBL/GenBank/DDBJ databases">
        <title>Draft Genome sequencing of Naganishia species isolated from polar environments using Oxford Nanopore Technology.</title>
        <authorList>
            <person name="Leo P."/>
            <person name="Venkateswaran K."/>
        </authorList>
    </citation>
    <scope>NUCLEOTIDE SEQUENCE</scope>
    <source>
        <strain evidence="1">MNA-CCFEE 5423</strain>
    </source>
</reference>
<dbReference type="Proteomes" id="UP001227268">
    <property type="component" value="Unassembled WGS sequence"/>
</dbReference>
<accession>A0ACC2VE74</accession>
<comment type="caution">
    <text evidence="1">The sequence shown here is derived from an EMBL/GenBank/DDBJ whole genome shotgun (WGS) entry which is preliminary data.</text>
</comment>
<organism evidence="1 2">
    <name type="scientific">Naganishia friedmannii</name>
    <dbReference type="NCBI Taxonomy" id="89922"/>
    <lineage>
        <taxon>Eukaryota</taxon>
        <taxon>Fungi</taxon>
        <taxon>Dikarya</taxon>
        <taxon>Basidiomycota</taxon>
        <taxon>Agaricomycotina</taxon>
        <taxon>Tremellomycetes</taxon>
        <taxon>Filobasidiales</taxon>
        <taxon>Filobasidiaceae</taxon>
        <taxon>Naganishia</taxon>
    </lineage>
</organism>
<sequence>MSDPFWRRFSASKDRPSAHPPHSRERTLSTEYTSLNTRTSSSALAPPTTTTAPRRSRNDLFETDWGWKGDTEERNTSTGSAQHALRGLGIVVPASTAHQDQLPEYERSALCSKTDTPAEQSPTQHSPARSAVPVLEPVLGAPIQLKSTSPIPAHQPFSHHTDQQSPLRSRNDTIYNVNHSTITPPRSNTPVPSTAGGTRSPFNPVSVSARQTMHSPLSDTRDNSPANRSIASFPRDGQNQQETTDDRATQPRRSISASSSSSGSSTSDFSGITSFVDRRPSSRSEGRARPVDVSTGRRSARGNTTEQSRYGTTTTSPAVSPITPVTPDTHFPLTFTSSFSSFPHITDGKKAPPEQQVQVPSSPFATTIKTPTTMAVGTTTGRRSMVAGNSSGYNPSSAVSRSRASSITIVRSPSTALANITRNAGRLLVPDSDADNMGVDDAAAGGSDAEVTRVRVDIESRQWLVGYGRYAKVYLGSYKPELPPLPATSPISTAPRIAETDVPPVQTSTGWNLCAAKVCDSDMESMNMANRESAMLGYLQEDLPSTQLRLQNSVRQRVEESGNGDTDGRRYLLSRIGLVDETIIEPPPSSFTARTPGDLSRSGSQRTSRATTDMDALCRSSTDRLPGTMSEVSLERANDALSLRQYPQTVYTAQRGPRGRQHGHSRAASETTAILQQLGRNTISAKSSTNVFLFDGGGRERASSLRPILLLPFYANGSMATFLKTGDEAVGEELWIKWFEQGLRALNWCKMKGVLHNDIKPANFLLDDDMNLRLGDFGSAMRINPDNPPHDGIGLGTVSYSSPEIVDPSTERTFSFPSDVFSFGVTMRQCMTGREPYEGLRTVELMYHVRKGNYWEWHARREIDLPSSPTSATSSRFPTYPTAAVAHHLARVRATTTTATSPTDRNHPAAHLNDGVRRAESLREPSRNRVAVRRPALARTPSSDIVVRQANAVSMSTCVAANVMEVNAGEITVQDQRERWLRRMVDPDPANRPEVEDLLDLSAGYRAVQEVGADCDK</sequence>
<proteinExistence type="predicted"/>
<evidence type="ECO:0000313" key="1">
    <source>
        <dbReference type="EMBL" id="KAJ9097598.1"/>
    </source>
</evidence>
<gene>
    <name evidence="1" type="ORF">QFC21_004632</name>
</gene>
<evidence type="ECO:0000313" key="2">
    <source>
        <dbReference type="Proteomes" id="UP001227268"/>
    </source>
</evidence>